<dbReference type="CDD" id="cd12177">
    <property type="entry name" value="2-Hacid_dh_12"/>
    <property type="match status" value="1"/>
</dbReference>
<dbReference type="HOGENOM" id="CLU_019796_1_3_2"/>
<dbReference type="eggNOG" id="arCOG01754">
    <property type="taxonomic scope" value="Archaea"/>
</dbReference>
<evidence type="ECO:0000256" key="4">
    <source>
        <dbReference type="RuleBase" id="RU003719"/>
    </source>
</evidence>
<reference evidence="7 8" key="1">
    <citation type="journal article" date="2009" name="J. Bacteriol.">
        <title>Complete genome sequence of the anaerobic, protein-degrading hyperthermophilic crenarchaeon Desulfurococcus kamchatkensis.</title>
        <authorList>
            <person name="Ravin N.V."/>
            <person name="Mardanov A.V."/>
            <person name="Beletsky A.V."/>
            <person name="Kublanov I.V."/>
            <person name="Kolganova T.V."/>
            <person name="Lebedinsky A.V."/>
            <person name="Chernyh N.A."/>
            <person name="Bonch-Osmolovskaya E.A."/>
            <person name="Skryabin K.G."/>
        </authorList>
    </citation>
    <scope>NUCLEOTIDE SEQUENCE [LARGE SCALE GENOMIC DNA]</scope>
    <source>
        <strain evidence="8">DSM 18924 / JCM 16383 / VKM B-2413 / 1221n</strain>
    </source>
</reference>
<dbReference type="InterPro" id="IPR029752">
    <property type="entry name" value="D-isomer_DH_CS1"/>
</dbReference>
<dbReference type="GO" id="GO:0006564">
    <property type="term" value="P:L-serine biosynthetic process"/>
    <property type="evidence" value="ECO:0007669"/>
    <property type="project" value="UniProtKB-ARBA"/>
</dbReference>
<name>B8D5P2_DESA1</name>
<comment type="similarity">
    <text evidence="1 4">Belongs to the D-isomer specific 2-hydroxyacid dehydrogenase family.</text>
</comment>
<evidence type="ECO:0000256" key="3">
    <source>
        <dbReference type="ARBA" id="ARBA00023027"/>
    </source>
</evidence>
<dbReference type="Pfam" id="PF02826">
    <property type="entry name" value="2-Hacid_dh_C"/>
    <property type="match status" value="1"/>
</dbReference>
<dbReference type="InterPro" id="IPR029753">
    <property type="entry name" value="D-isomer_DH_CS"/>
</dbReference>
<dbReference type="PROSITE" id="PS00671">
    <property type="entry name" value="D_2_HYDROXYACID_DH_3"/>
    <property type="match status" value="1"/>
</dbReference>
<dbReference type="SUPFAM" id="SSF51735">
    <property type="entry name" value="NAD(P)-binding Rossmann-fold domains"/>
    <property type="match status" value="1"/>
</dbReference>
<dbReference type="Gene3D" id="3.40.50.720">
    <property type="entry name" value="NAD(P)-binding Rossmann-like Domain"/>
    <property type="match status" value="2"/>
</dbReference>
<evidence type="ECO:0000259" key="5">
    <source>
        <dbReference type="Pfam" id="PF00389"/>
    </source>
</evidence>
<dbReference type="InterPro" id="IPR036291">
    <property type="entry name" value="NAD(P)-bd_dom_sf"/>
</dbReference>
<keyword evidence="3" id="KW-0520">NAD</keyword>
<feature type="domain" description="D-isomer specific 2-hydroxyacid dehydrogenase catalytic" evidence="5">
    <location>
        <begin position="19"/>
        <end position="324"/>
    </location>
</feature>
<dbReference type="PROSITE" id="PS00065">
    <property type="entry name" value="D_2_HYDROXYACID_DH_1"/>
    <property type="match status" value="1"/>
</dbReference>
<evidence type="ECO:0000256" key="2">
    <source>
        <dbReference type="ARBA" id="ARBA00023002"/>
    </source>
</evidence>
<dbReference type="GO" id="GO:0047545">
    <property type="term" value="F:(S)-2-hydroxyglutarate dehydrogenase activity"/>
    <property type="evidence" value="ECO:0007669"/>
    <property type="project" value="UniProtKB-ARBA"/>
</dbReference>
<dbReference type="PANTHER" id="PTHR42938">
    <property type="entry name" value="FORMATE DEHYDROGENASE 1"/>
    <property type="match status" value="1"/>
</dbReference>
<dbReference type="EMBL" id="CP001140">
    <property type="protein sequence ID" value="ACL11423.1"/>
    <property type="molecule type" value="Genomic_DNA"/>
</dbReference>
<evidence type="ECO:0000313" key="7">
    <source>
        <dbReference type="EMBL" id="ACL11423.1"/>
    </source>
</evidence>
<dbReference type="KEGG" id="dka:DKAM_1097"/>
<sequence>MSRVKIAIVNSKSFGVYTNAVERLKEVGVVDKIEVEKDLKGKPLAEKLQGYHIIIASVTPNYDREFFEYNKTVVLIVRHGIGYDNIDVEAAREHGVIVARVPGWREREAVAEHTISLMLSALRYVPQSYIAVKEGKWSERAKYVGREINHLTIGIIGFGNIGSRVAEILSKGFNSKIIVYDPYVPREKVESYGYRYATSLEDIARECDIVTLHTALTNETKHMLNEKFFEKAKKGIIIVNTARGELVDTNALVKYIEKGIVAAYSADVVEGEPIGCDHVLLKYPNVIITPHIAAYTFEALAGMDEAVVEAVINYLDKKPIDGIVVYPPSPRSVRN</sequence>
<proteinExistence type="inferred from homology"/>
<dbReference type="AlphaFoldDB" id="B8D5P2"/>
<gene>
    <name evidence="7" type="ordered locus">DKAM_1097</name>
</gene>
<dbReference type="GO" id="GO:0051287">
    <property type="term" value="F:NAD binding"/>
    <property type="evidence" value="ECO:0007669"/>
    <property type="project" value="InterPro"/>
</dbReference>
<dbReference type="Pfam" id="PF00389">
    <property type="entry name" value="2-Hacid_dh"/>
    <property type="match status" value="1"/>
</dbReference>
<dbReference type="InterPro" id="IPR006140">
    <property type="entry name" value="D-isomer_DH_NAD-bd"/>
</dbReference>
<protein>
    <submittedName>
        <fullName evidence="7">Lactate dehydrogenase-like protein</fullName>
    </submittedName>
</protein>
<evidence type="ECO:0000259" key="6">
    <source>
        <dbReference type="Pfam" id="PF02826"/>
    </source>
</evidence>
<dbReference type="RefSeq" id="WP_012608764.1">
    <property type="nucleotide sequence ID" value="NC_011766.1"/>
</dbReference>
<dbReference type="Proteomes" id="UP000006903">
    <property type="component" value="Chromosome"/>
</dbReference>
<dbReference type="SUPFAM" id="SSF52283">
    <property type="entry name" value="Formate/glycerate dehydrogenase catalytic domain-like"/>
    <property type="match status" value="1"/>
</dbReference>
<dbReference type="GO" id="GO:0004617">
    <property type="term" value="F:phosphoglycerate dehydrogenase activity"/>
    <property type="evidence" value="ECO:0007669"/>
    <property type="project" value="UniProtKB-ARBA"/>
</dbReference>
<dbReference type="GeneID" id="7171197"/>
<dbReference type="STRING" id="490899.DKAM_1097"/>
<evidence type="ECO:0000313" key="8">
    <source>
        <dbReference type="Proteomes" id="UP000006903"/>
    </source>
</evidence>
<dbReference type="FunFam" id="3.40.50.720:FF:000041">
    <property type="entry name" value="D-3-phosphoglycerate dehydrogenase"/>
    <property type="match status" value="1"/>
</dbReference>
<accession>B8D5P2</accession>
<dbReference type="InterPro" id="IPR006139">
    <property type="entry name" value="D-isomer_2_OHA_DH_cat_dom"/>
</dbReference>
<evidence type="ECO:0000256" key="1">
    <source>
        <dbReference type="ARBA" id="ARBA00005854"/>
    </source>
</evidence>
<keyword evidence="2 4" id="KW-0560">Oxidoreductase</keyword>
<dbReference type="PANTHER" id="PTHR42938:SF47">
    <property type="entry name" value="HYDROXYPYRUVATE REDUCTASE"/>
    <property type="match status" value="1"/>
</dbReference>
<feature type="domain" description="D-isomer specific 2-hydroxyacid dehydrogenase NAD-binding" evidence="6">
    <location>
        <begin position="115"/>
        <end position="293"/>
    </location>
</feature>
<organism evidence="7 8">
    <name type="scientific">Desulfurococcus amylolyticus (strain DSM 18924 / JCM 16383 / VKM B-2413 / 1221n)</name>
    <name type="common">Desulfurococcus kamchatkensis</name>
    <dbReference type="NCBI Taxonomy" id="490899"/>
    <lineage>
        <taxon>Archaea</taxon>
        <taxon>Thermoproteota</taxon>
        <taxon>Thermoprotei</taxon>
        <taxon>Desulfurococcales</taxon>
        <taxon>Desulfurococcaceae</taxon>
        <taxon>Desulfurococcus</taxon>
    </lineage>
</organism>